<gene>
    <name evidence="1" type="ORF">HMP0015_3029</name>
</gene>
<name>D4XTI7_ACIHA</name>
<accession>D4XTI7</accession>
<dbReference type="HOGENOM" id="CLU_3245819_0_0_6"/>
<evidence type="ECO:0000313" key="1">
    <source>
        <dbReference type="EMBL" id="EFF81487.1"/>
    </source>
</evidence>
<proteinExistence type="predicted"/>
<dbReference type="Proteomes" id="UP000003085">
    <property type="component" value="Unassembled WGS sequence"/>
</dbReference>
<evidence type="ECO:0000313" key="2">
    <source>
        <dbReference type="Proteomes" id="UP000003085"/>
    </source>
</evidence>
<reference evidence="2" key="1">
    <citation type="submission" date="2010-03" db="EMBL/GenBank/DDBJ databases">
        <title>Complete sequence of Mobiluncus curtisii ATCC 43063.</title>
        <authorList>
            <person name="Muzny D."/>
            <person name="Qin X."/>
            <person name="Deng J."/>
            <person name="Jiang H."/>
            <person name="Liu Y."/>
            <person name="Qu J."/>
            <person name="Song X.-Z."/>
            <person name="Zhang L."/>
            <person name="Thornton R."/>
            <person name="Coyle M."/>
            <person name="Francisco L."/>
            <person name="Jackson L."/>
            <person name="Javaid M."/>
            <person name="Korchina V."/>
            <person name="Kovar C."/>
            <person name="Mata R."/>
            <person name="Mathew T."/>
            <person name="Ngo R."/>
            <person name="Nguyen L."/>
            <person name="Nguyen N."/>
            <person name="Okwuonu G."/>
            <person name="Ongeri F."/>
            <person name="Pham C."/>
            <person name="Simmons D."/>
            <person name="Wilczek-Boney K."/>
            <person name="Hale W."/>
            <person name="Jakkamsetti A."/>
            <person name="Pham P."/>
            <person name="Ruth R."/>
            <person name="San Lucas F."/>
            <person name="Warren J."/>
            <person name="Zhang J."/>
            <person name="Zhao Z."/>
            <person name="Zhou C."/>
            <person name="Zhu D."/>
            <person name="Lee S."/>
            <person name="Bess C."/>
            <person name="Blankenburg K."/>
            <person name="Forbes L."/>
            <person name="Fu Q."/>
            <person name="Gubbala S."/>
            <person name="Hirani K."/>
            <person name="Jayaseelan J.C."/>
            <person name="Lara F."/>
            <person name="Munidasa M."/>
            <person name="Palculict T."/>
            <person name="Patil S."/>
            <person name="Pu L.-L."/>
            <person name="Saada N."/>
            <person name="Tang L."/>
            <person name="Weissenberger G."/>
            <person name="Zhu Y."/>
            <person name="Hemphill L."/>
            <person name="Shang Y."/>
            <person name="Youmans B."/>
            <person name="Ayvaz T."/>
            <person name="Ross M."/>
            <person name="Santibanez J."/>
            <person name="Aqrawi P."/>
            <person name="Gross S."/>
            <person name="Joshi V."/>
            <person name="Fowler G."/>
            <person name="Nazareth L."/>
            <person name="Reid J."/>
            <person name="Worley K."/>
            <person name="Petrosino J."/>
            <person name="Highlander S."/>
            <person name="Gibbs R."/>
            <person name="Gibbs R."/>
        </authorList>
    </citation>
    <scope>NUCLEOTIDE SEQUENCE [LARGE SCALE GENOMIC DNA]</scope>
    <source>
        <strain evidence="2">ATCC 19194</strain>
    </source>
</reference>
<organism evidence="1 2">
    <name type="scientific">Acinetobacter haemolyticus ATCC 19194</name>
    <dbReference type="NCBI Taxonomy" id="707232"/>
    <lineage>
        <taxon>Bacteria</taxon>
        <taxon>Pseudomonadati</taxon>
        <taxon>Pseudomonadota</taxon>
        <taxon>Gammaproteobacteria</taxon>
        <taxon>Moraxellales</taxon>
        <taxon>Moraxellaceae</taxon>
        <taxon>Acinetobacter</taxon>
    </lineage>
</organism>
<protein>
    <submittedName>
        <fullName evidence="1">Uncharacterized protein</fullName>
    </submittedName>
</protein>
<dbReference type="EMBL" id="ADMT01000223">
    <property type="protein sequence ID" value="EFF81487.1"/>
    <property type="molecule type" value="Genomic_DNA"/>
</dbReference>
<comment type="caution">
    <text evidence="1">The sequence shown here is derived from an EMBL/GenBank/DDBJ whole genome shotgun (WGS) entry which is preliminary data.</text>
</comment>
<dbReference type="AlphaFoldDB" id="D4XTI7"/>
<sequence length="42" mass="5179">MINKFHQAIVLIFIFEHLCCYLFENYHNEKLLLNHVIFIPFI</sequence>